<evidence type="ECO:0000313" key="1">
    <source>
        <dbReference type="EMBL" id="KAJ8679454.1"/>
    </source>
</evidence>
<gene>
    <name evidence="1" type="ORF">QAD02_015241</name>
</gene>
<sequence length="1010" mass="114789">MEQGSSDWIDVIVPNTAVEVKVTNIINLYFMRIQRSPIDKERRNSITQALQDEFHLMPKNGFESSYSPKVRDHVIIATNRLDSATDLPGWCCRGIVTDTSTISSDVFLLDDGITVNVPSDSLIKYSPRLLEFPPLSETVGMYNILPMSESRILKEWPKNTIGFAKELLQSAKKVYFQCLVMDKETKRQYGDFFLVIEDRNICLSKALIYAFLAVPFSDELLQAVKNPQDPGSSSIPYGLEEKKPLLDTKISTPSHDTHSNTVTRKVTKKKQSDEKIFIDSKFDVDALTHVPDARFTKFVHKALEYQGVNKPKQIQSYMWPAIVRGFSVIAIGSEKSGKTMGFTAPIVSSIAANEEALLKQKDEAVKPLALILCASVNKCMAVADQCKRLSEYHAEVKTFAAYNGVGDEKILVAYYNKIQILVTTPPFLSRLIEKKNFKDMDLSKLLYLVIHEADVLLSKYLEDLIKLIKTRILRNGGINILKSGSLQTILVARTWTHQIHSFKNVFMNDPFVCIGSFVEAAAFCQVRGKMVIRHTNQKNRQIADSLSDHLTQKTIIFCVDYKEATILDEFLKSRSIRTLLVHEQMAGETIEDVRVEWSRYLSGMYPVMICTDQVLSELNISDAGFLIHYSITSTSKSEFSRRFSVFMDNLQQTESRNKCKVMILFDETKESVHFKGVVDILKRLKVDLPTDWEIISNALELDHNLKIKNHPLCGSVKEIGFCETSACPYRHRVIAEVDIPELTSFSIGDELKLMNLHTHSASHFSARILGRISFDERTEKKKETPFTATQLWHLNTDMDKYFRNKKNHTTIPEIRVGMKCACKDVAQKFRRVEIMSIVERDPRTEKPSRVQVRNLEDGKIFPKISVRDLFELPDEFAKIQLPVVDVYIANLAPFDEECSWTGVANDKTQEWFKSNKGGDTTYILVKVLLHIGNSIWTDSVVSHTPCKGYKDLESTPLENDIIKHELGVRNEDHLPNLLRLCKDGGLIEVNGHSLFSDSESKEDSPVDECD</sequence>
<proteinExistence type="predicted"/>
<organism evidence="1 2">
    <name type="scientific">Eretmocerus hayati</name>
    <dbReference type="NCBI Taxonomy" id="131215"/>
    <lineage>
        <taxon>Eukaryota</taxon>
        <taxon>Metazoa</taxon>
        <taxon>Ecdysozoa</taxon>
        <taxon>Arthropoda</taxon>
        <taxon>Hexapoda</taxon>
        <taxon>Insecta</taxon>
        <taxon>Pterygota</taxon>
        <taxon>Neoptera</taxon>
        <taxon>Endopterygota</taxon>
        <taxon>Hymenoptera</taxon>
        <taxon>Apocrita</taxon>
        <taxon>Proctotrupomorpha</taxon>
        <taxon>Chalcidoidea</taxon>
        <taxon>Aphelinidae</taxon>
        <taxon>Aphelininae</taxon>
        <taxon>Eretmocerus</taxon>
    </lineage>
</organism>
<keyword evidence="2" id="KW-1185">Reference proteome</keyword>
<dbReference type="EMBL" id="CM056742">
    <property type="protein sequence ID" value="KAJ8679454.1"/>
    <property type="molecule type" value="Genomic_DNA"/>
</dbReference>
<comment type="caution">
    <text evidence="1">The sequence shown here is derived from an EMBL/GenBank/DDBJ whole genome shotgun (WGS) entry which is preliminary data.</text>
</comment>
<dbReference type="Proteomes" id="UP001239111">
    <property type="component" value="Chromosome 2"/>
</dbReference>
<accession>A0ACC2P846</accession>
<protein>
    <submittedName>
        <fullName evidence="1">Uncharacterized protein</fullName>
    </submittedName>
</protein>
<evidence type="ECO:0000313" key="2">
    <source>
        <dbReference type="Proteomes" id="UP001239111"/>
    </source>
</evidence>
<reference evidence="1" key="1">
    <citation type="submission" date="2023-04" db="EMBL/GenBank/DDBJ databases">
        <title>A chromosome-level genome assembly of the parasitoid wasp Eretmocerus hayati.</title>
        <authorList>
            <person name="Zhong Y."/>
            <person name="Liu S."/>
            <person name="Liu Y."/>
        </authorList>
    </citation>
    <scope>NUCLEOTIDE SEQUENCE</scope>
    <source>
        <strain evidence="1">ZJU_SS_LIU_2023</strain>
    </source>
</reference>
<name>A0ACC2P846_9HYME</name>